<dbReference type="InterPro" id="IPR012292">
    <property type="entry name" value="Globin/Proto"/>
</dbReference>
<accession>A0A0K6IVN3</accession>
<gene>
    <name evidence="3" type="ORF">Ga0061068_10518</name>
</gene>
<protein>
    <submittedName>
        <fullName evidence="3">Protoglobin/HD domain</fullName>
    </submittedName>
</protein>
<dbReference type="RefSeq" id="WP_055423424.1">
    <property type="nucleotide sequence ID" value="NZ_CYHH01000005.1"/>
</dbReference>
<keyword evidence="4" id="KW-1185">Reference proteome</keyword>
<dbReference type="CDD" id="cd01068">
    <property type="entry name" value="globin_sensor"/>
    <property type="match status" value="1"/>
</dbReference>
<feature type="domain" description="HD-GYP" evidence="2">
    <location>
        <begin position="163"/>
        <end position="360"/>
    </location>
</feature>
<dbReference type="GO" id="GO:0009214">
    <property type="term" value="P:cyclic nucleotide catabolic process"/>
    <property type="evidence" value="ECO:0007669"/>
    <property type="project" value="UniProtKB-ARBA"/>
</dbReference>
<reference evidence="4" key="1">
    <citation type="submission" date="2015-08" db="EMBL/GenBank/DDBJ databases">
        <authorList>
            <person name="Babu N.S."/>
            <person name="Beckwith C.J."/>
            <person name="Beseler K.G."/>
            <person name="Brison A."/>
            <person name="Carone J.V."/>
            <person name="Caskin T.P."/>
            <person name="Diamond M."/>
            <person name="Durham M.E."/>
            <person name="Foxe J.M."/>
            <person name="Go M."/>
            <person name="Henderson B.A."/>
            <person name="Jones I.B."/>
            <person name="McGettigan J.A."/>
            <person name="Micheletti S.J."/>
            <person name="Nasrallah M.E."/>
            <person name="Ortiz D."/>
            <person name="Piller C.R."/>
            <person name="Privatt S.R."/>
            <person name="Schneider S.L."/>
            <person name="Sharp S."/>
            <person name="Smith T.C."/>
            <person name="Stanton J.D."/>
            <person name="Ullery H.E."/>
            <person name="Wilson R.J."/>
            <person name="Serrano M.G."/>
            <person name="Buck G."/>
            <person name="Lee V."/>
            <person name="Wang Y."/>
            <person name="Carvalho R."/>
            <person name="Voegtly L."/>
            <person name="Shi R."/>
            <person name="Duckworth R."/>
            <person name="Johnson A."/>
            <person name="Loviza R."/>
            <person name="Walstead R."/>
            <person name="Shah Z."/>
            <person name="Kiflezghi M."/>
            <person name="Wade K."/>
            <person name="Ball S.L."/>
            <person name="Bradley K.W."/>
            <person name="Asai D.J."/>
            <person name="Bowman C.A."/>
            <person name="Russell D.A."/>
            <person name="Pope W.H."/>
            <person name="Jacobs-Sera D."/>
            <person name="Hendrix R.W."/>
            <person name="Hatfull G.F."/>
        </authorList>
    </citation>
    <scope>NUCLEOTIDE SEQUENCE [LARGE SCALE GENOMIC DNA]</scope>
    <source>
        <strain evidence="4">JCM 19170</strain>
    </source>
</reference>
<dbReference type="InterPro" id="IPR044398">
    <property type="entry name" value="Globin-sensor_dom"/>
</dbReference>
<dbReference type="CDD" id="cd00077">
    <property type="entry name" value="HDc"/>
    <property type="match status" value="1"/>
</dbReference>
<sequence>MKDMGVTLQQWIDFLDIDQEIIDTLRDFFPILAPRIDRVSHAFYRRVLNSPEAIKLFADEDSANRALAHQKRHWLEYVFAGRFDRDYVEAALRMGKTHQQRGVDLRLFSGAYAVVLSEVNAIVMENVPDPQRQKRVLRAVNFAVFLDLGFVASVYYDAYTDDLASMAKDLTVSLARAGEYRDADTGEHIHRMAKMCAAVARRLGKDLRWVEQLEAASPLHDVGKIGIPDAILLKPGKLTEEEMSVMRRHSEIGTDIIPDNDHEILQMARRIALTHHERWDGTGYPAGLRGEEIPLEGRIAAVCDVYDALRSQRPYKRPWSHEEAVEYLKQSRGTQFDPAVVDAFLAALPEIEDIWRRYGEMPSPSSRGAS</sequence>
<dbReference type="PROSITE" id="PS51832">
    <property type="entry name" value="HD_GYP"/>
    <property type="match status" value="1"/>
</dbReference>
<evidence type="ECO:0000256" key="1">
    <source>
        <dbReference type="ARBA" id="ARBA00022801"/>
    </source>
</evidence>
<organism evidence="3 4">
    <name type="scientific">Tepidiphilus thermophilus</name>
    <dbReference type="NCBI Taxonomy" id="876478"/>
    <lineage>
        <taxon>Bacteria</taxon>
        <taxon>Pseudomonadati</taxon>
        <taxon>Pseudomonadota</taxon>
        <taxon>Hydrogenophilia</taxon>
        <taxon>Hydrogenophilales</taxon>
        <taxon>Hydrogenophilaceae</taxon>
        <taxon>Tepidiphilus</taxon>
    </lineage>
</organism>
<dbReference type="InterPro" id="IPR052020">
    <property type="entry name" value="Cyclic_di-GMP/3'3'-cGAMP_PDE"/>
</dbReference>
<dbReference type="GO" id="GO:0004112">
    <property type="term" value="F:cyclic-nucleotide phosphodiesterase activity"/>
    <property type="evidence" value="ECO:0007669"/>
    <property type="project" value="UniProtKB-ARBA"/>
</dbReference>
<dbReference type="InterPro" id="IPR003607">
    <property type="entry name" value="HD/PDEase_dom"/>
</dbReference>
<evidence type="ECO:0000259" key="2">
    <source>
        <dbReference type="PROSITE" id="PS51832"/>
    </source>
</evidence>
<dbReference type="Gene3D" id="1.10.3210.10">
    <property type="entry name" value="Hypothetical protein af1432"/>
    <property type="match status" value="1"/>
</dbReference>
<evidence type="ECO:0000313" key="3">
    <source>
        <dbReference type="EMBL" id="CUB07119.1"/>
    </source>
</evidence>
<dbReference type="FunFam" id="1.10.3210.10:FF:000018">
    <property type="entry name" value="Two-component system response regulator"/>
    <property type="match status" value="1"/>
</dbReference>
<dbReference type="GO" id="GO:0019825">
    <property type="term" value="F:oxygen binding"/>
    <property type="evidence" value="ECO:0007669"/>
    <property type="project" value="InterPro"/>
</dbReference>
<dbReference type="InterPro" id="IPR037522">
    <property type="entry name" value="HD_GYP_dom"/>
</dbReference>
<dbReference type="InterPro" id="IPR039379">
    <property type="entry name" value="Protoglobin_sensor_dom"/>
</dbReference>
<dbReference type="Pfam" id="PF11563">
    <property type="entry name" value="Protoglobin"/>
    <property type="match status" value="1"/>
</dbReference>
<evidence type="ECO:0000313" key="4">
    <source>
        <dbReference type="Proteomes" id="UP000182108"/>
    </source>
</evidence>
<dbReference type="Gene3D" id="1.10.490.10">
    <property type="entry name" value="Globins"/>
    <property type="match status" value="1"/>
</dbReference>
<dbReference type="AlphaFoldDB" id="A0A0K6IVN3"/>
<dbReference type="SUPFAM" id="SSF46458">
    <property type="entry name" value="Globin-like"/>
    <property type="match status" value="1"/>
</dbReference>
<dbReference type="SUPFAM" id="SSF109604">
    <property type="entry name" value="HD-domain/PDEase-like"/>
    <property type="match status" value="1"/>
</dbReference>
<dbReference type="SMART" id="SM00471">
    <property type="entry name" value="HDc"/>
    <property type="match status" value="1"/>
</dbReference>
<keyword evidence="1" id="KW-0378">Hydrolase</keyword>
<dbReference type="Proteomes" id="UP000182108">
    <property type="component" value="Unassembled WGS sequence"/>
</dbReference>
<dbReference type="GO" id="GO:0020037">
    <property type="term" value="F:heme binding"/>
    <property type="evidence" value="ECO:0007669"/>
    <property type="project" value="InterPro"/>
</dbReference>
<dbReference type="PANTHER" id="PTHR45228">
    <property type="entry name" value="CYCLIC DI-GMP PHOSPHODIESTERASE TM_0186-RELATED"/>
    <property type="match status" value="1"/>
</dbReference>
<dbReference type="EMBL" id="CYHH01000005">
    <property type="protein sequence ID" value="CUB07119.1"/>
    <property type="molecule type" value="Genomic_DNA"/>
</dbReference>
<proteinExistence type="predicted"/>
<name>A0A0K6IVN3_9PROT</name>
<dbReference type="Pfam" id="PF13487">
    <property type="entry name" value="HD_5"/>
    <property type="match status" value="1"/>
</dbReference>
<dbReference type="InterPro" id="IPR009050">
    <property type="entry name" value="Globin-like_sf"/>
</dbReference>